<dbReference type="GO" id="GO:0009279">
    <property type="term" value="C:cell outer membrane"/>
    <property type="evidence" value="ECO:0007669"/>
    <property type="project" value="UniProtKB-SubCell"/>
</dbReference>
<feature type="domain" description="TonB-dependent receptor plug" evidence="11">
    <location>
        <begin position="142"/>
        <end position="246"/>
    </location>
</feature>
<keyword evidence="4 8" id="KW-0812">Transmembrane</keyword>
<evidence type="ECO:0000256" key="1">
    <source>
        <dbReference type="ARBA" id="ARBA00004571"/>
    </source>
</evidence>
<name>A0A1H4GCC1_9SPHI</name>
<evidence type="ECO:0000256" key="6">
    <source>
        <dbReference type="ARBA" id="ARBA00023136"/>
    </source>
</evidence>
<dbReference type="EMBL" id="FNRA01000009">
    <property type="protein sequence ID" value="SEB07256.1"/>
    <property type="molecule type" value="Genomic_DNA"/>
</dbReference>
<keyword evidence="3 8" id="KW-1134">Transmembrane beta strand</keyword>
<dbReference type="RefSeq" id="WP_090558582.1">
    <property type="nucleotide sequence ID" value="NZ_FNRA01000009.1"/>
</dbReference>
<keyword evidence="13" id="KW-1185">Reference proteome</keyword>
<evidence type="ECO:0000259" key="11">
    <source>
        <dbReference type="Pfam" id="PF07715"/>
    </source>
</evidence>
<evidence type="ECO:0000256" key="9">
    <source>
        <dbReference type="RuleBase" id="RU003357"/>
    </source>
</evidence>
<dbReference type="Proteomes" id="UP000198850">
    <property type="component" value="Unassembled WGS sequence"/>
</dbReference>
<evidence type="ECO:0000313" key="13">
    <source>
        <dbReference type="Proteomes" id="UP000198850"/>
    </source>
</evidence>
<dbReference type="SUPFAM" id="SSF56935">
    <property type="entry name" value="Porins"/>
    <property type="match status" value="1"/>
</dbReference>
<keyword evidence="5 9" id="KW-0798">TonB box</keyword>
<sequence length="799" mass="86450">MQLYTLAIWTERAPSFNKLIHILTVAAILFLINPAILSAQNSGTGTAAVTGTVTDGAGQPLPYATVIISGGGNGHTDEKGVFSFKDLNAGLHQITVSMVGYRTLKKDVILVADQVTNLFLQIREENALSEVVVTAGRKAESIRDVPSSVSILNARQVSEQLNVNPSIASILGNLIPGLGTATNKATNSGQTLRGRQVLVLIDGIPQSTPLMNGSRDIRTIDPAVIERVEVIKGATSIYGNGSAGGIINFITKKPEAGKVFSGTSSVGLSGNVANPSNTLGYRVSQSFAGTIKRFSYVLNGTFNYTGVQRDAKGNVNAQPDGLGESSLYNTFVKLGYHINNNSDITASYNLFRSTQNSDYINVTGKYGVNPSVGQKGDDPGEPAGTPYNHNVLVTYSNKALPLNTSLDLLGYYNGFISMNRYVAQGTAWYGPGQTKIQSFKKGVRLTLNTPWKMAALGEGEVTYGLDLLNDRTNQVLTDGRVYIPDMNMVNLAPYAQMKLDLLKNFILKAGIRYENANVKVKDYNTIAKGPNNQGSIAVTGGKIPYHATTFNAGLRYNKYDLFNPFVSFSQGFAINELGRILRSATSTNLENIATDPIITNNYEAGFSSTLGKLNFTASYYVSTSNLGANLVDNGSGVLVAQREPENIHGYELTADFLLSQEWTIGGSYSYVEGKSKQSNGTKVYLNGLRIAPPKATGYLGFRPSGSFDMKLFWVYTGSRDRFDLRTNGLFANSEGPVKSVNLFNLAASYKFSSKFSTGLGIENLFNKSYYPVVSQYRAVDAEYVRGIGTTANLNFYYNF</sequence>
<comment type="similarity">
    <text evidence="8 9">Belongs to the TonB-dependent receptor family.</text>
</comment>
<comment type="subcellular location">
    <subcellularLocation>
        <location evidence="1 8">Cell outer membrane</location>
        <topology evidence="1 8">Multi-pass membrane protein</topology>
    </subcellularLocation>
</comment>
<feature type="domain" description="TonB-dependent receptor-like beta-barrel" evidence="10">
    <location>
        <begin position="329"/>
        <end position="764"/>
    </location>
</feature>
<dbReference type="SUPFAM" id="SSF49464">
    <property type="entry name" value="Carboxypeptidase regulatory domain-like"/>
    <property type="match status" value="1"/>
</dbReference>
<evidence type="ECO:0000256" key="8">
    <source>
        <dbReference type="PROSITE-ProRule" id="PRU01360"/>
    </source>
</evidence>
<dbReference type="CDD" id="cd01347">
    <property type="entry name" value="ligand_gated_channel"/>
    <property type="match status" value="1"/>
</dbReference>
<evidence type="ECO:0000256" key="5">
    <source>
        <dbReference type="ARBA" id="ARBA00023077"/>
    </source>
</evidence>
<dbReference type="GO" id="GO:0015344">
    <property type="term" value="F:siderophore uptake transmembrane transporter activity"/>
    <property type="evidence" value="ECO:0007669"/>
    <property type="project" value="TreeGrafter"/>
</dbReference>
<gene>
    <name evidence="12" type="ORF">SAMN05443550_109219</name>
</gene>
<accession>A0A1H4GCC1</accession>
<dbReference type="AlphaFoldDB" id="A0A1H4GCC1"/>
<dbReference type="InterPro" id="IPR008969">
    <property type="entry name" value="CarboxyPept-like_regulatory"/>
</dbReference>
<dbReference type="PANTHER" id="PTHR30069">
    <property type="entry name" value="TONB-DEPENDENT OUTER MEMBRANE RECEPTOR"/>
    <property type="match status" value="1"/>
</dbReference>
<evidence type="ECO:0000313" key="12">
    <source>
        <dbReference type="EMBL" id="SEB07256.1"/>
    </source>
</evidence>
<reference evidence="12 13" key="1">
    <citation type="submission" date="2016-10" db="EMBL/GenBank/DDBJ databases">
        <authorList>
            <person name="de Groot N.N."/>
        </authorList>
    </citation>
    <scope>NUCLEOTIDE SEQUENCE [LARGE SCALE GENOMIC DNA]</scope>
    <source>
        <strain evidence="12 13">DSM 19033</strain>
    </source>
</reference>
<dbReference type="InterPro" id="IPR037066">
    <property type="entry name" value="Plug_dom_sf"/>
</dbReference>
<evidence type="ECO:0000256" key="4">
    <source>
        <dbReference type="ARBA" id="ARBA00022692"/>
    </source>
</evidence>
<dbReference type="Gene3D" id="2.170.130.10">
    <property type="entry name" value="TonB-dependent receptor, plug domain"/>
    <property type="match status" value="1"/>
</dbReference>
<evidence type="ECO:0000256" key="7">
    <source>
        <dbReference type="ARBA" id="ARBA00023237"/>
    </source>
</evidence>
<evidence type="ECO:0000256" key="3">
    <source>
        <dbReference type="ARBA" id="ARBA00022452"/>
    </source>
</evidence>
<dbReference type="InterPro" id="IPR000531">
    <property type="entry name" value="Beta-barrel_TonB"/>
</dbReference>
<dbReference type="InterPro" id="IPR039426">
    <property type="entry name" value="TonB-dep_rcpt-like"/>
</dbReference>
<evidence type="ECO:0000259" key="10">
    <source>
        <dbReference type="Pfam" id="PF00593"/>
    </source>
</evidence>
<dbReference type="Gene3D" id="2.60.40.1120">
    <property type="entry name" value="Carboxypeptidase-like, regulatory domain"/>
    <property type="match status" value="1"/>
</dbReference>
<dbReference type="Pfam" id="PF07715">
    <property type="entry name" value="Plug"/>
    <property type="match status" value="1"/>
</dbReference>
<dbReference type="STRING" id="425514.SAMN05443550_109219"/>
<dbReference type="Pfam" id="PF00593">
    <property type="entry name" value="TonB_dep_Rec_b-barrel"/>
    <property type="match status" value="1"/>
</dbReference>
<dbReference type="Gene3D" id="2.40.170.20">
    <property type="entry name" value="TonB-dependent receptor, beta-barrel domain"/>
    <property type="match status" value="1"/>
</dbReference>
<keyword evidence="6 8" id="KW-0472">Membrane</keyword>
<keyword evidence="7 8" id="KW-0998">Cell outer membrane</keyword>
<dbReference type="OrthoDB" id="8670144at2"/>
<dbReference type="Pfam" id="PF13715">
    <property type="entry name" value="CarbopepD_reg_2"/>
    <property type="match status" value="1"/>
</dbReference>
<dbReference type="InterPro" id="IPR012910">
    <property type="entry name" value="Plug_dom"/>
</dbReference>
<dbReference type="InterPro" id="IPR036942">
    <property type="entry name" value="Beta-barrel_TonB_sf"/>
</dbReference>
<proteinExistence type="inferred from homology"/>
<protein>
    <submittedName>
        <fullName evidence="12">Iron complex outermembrane recepter protein</fullName>
    </submittedName>
</protein>
<dbReference type="GO" id="GO:0044718">
    <property type="term" value="P:siderophore transmembrane transport"/>
    <property type="evidence" value="ECO:0007669"/>
    <property type="project" value="TreeGrafter"/>
</dbReference>
<dbReference type="PANTHER" id="PTHR30069:SF42">
    <property type="entry name" value="FERRIC AEROBACTIN RECEPTOR"/>
    <property type="match status" value="1"/>
</dbReference>
<organism evidence="12 13">
    <name type="scientific">Pedobacter hartonius</name>
    <dbReference type="NCBI Taxonomy" id="425514"/>
    <lineage>
        <taxon>Bacteria</taxon>
        <taxon>Pseudomonadati</taxon>
        <taxon>Bacteroidota</taxon>
        <taxon>Sphingobacteriia</taxon>
        <taxon>Sphingobacteriales</taxon>
        <taxon>Sphingobacteriaceae</taxon>
        <taxon>Pedobacter</taxon>
    </lineage>
</organism>
<evidence type="ECO:0000256" key="2">
    <source>
        <dbReference type="ARBA" id="ARBA00022448"/>
    </source>
</evidence>
<dbReference type="PROSITE" id="PS52016">
    <property type="entry name" value="TONB_DEPENDENT_REC_3"/>
    <property type="match status" value="1"/>
</dbReference>
<keyword evidence="2 8" id="KW-0813">Transport</keyword>